<feature type="region of interest" description="Disordered" evidence="7">
    <location>
        <begin position="1"/>
        <end position="48"/>
    </location>
</feature>
<dbReference type="AlphaFoldDB" id="A0A1D2MHR4"/>
<feature type="compositionally biased region" description="Low complexity" evidence="7">
    <location>
        <begin position="9"/>
        <end position="34"/>
    </location>
</feature>
<comment type="subcellular location">
    <subcellularLocation>
        <location evidence="3">Chromosome</location>
    </subcellularLocation>
    <subcellularLocation>
        <location evidence="2">Nucleus</location>
    </subcellularLocation>
</comment>
<dbReference type="OrthoDB" id="10070184at2759"/>
<organism evidence="9 10">
    <name type="scientific">Orchesella cincta</name>
    <name type="common">Springtail</name>
    <name type="synonym">Podura cincta</name>
    <dbReference type="NCBI Taxonomy" id="48709"/>
    <lineage>
        <taxon>Eukaryota</taxon>
        <taxon>Metazoa</taxon>
        <taxon>Ecdysozoa</taxon>
        <taxon>Arthropoda</taxon>
        <taxon>Hexapoda</taxon>
        <taxon>Collembola</taxon>
        <taxon>Entomobryomorpha</taxon>
        <taxon>Entomobryoidea</taxon>
        <taxon>Orchesellidae</taxon>
        <taxon>Orchesellinae</taxon>
        <taxon>Orchesella</taxon>
    </lineage>
</organism>
<dbReference type="GO" id="GO:0003690">
    <property type="term" value="F:double-stranded DNA binding"/>
    <property type="evidence" value="ECO:0007669"/>
    <property type="project" value="TreeGrafter"/>
</dbReference>
<dbReference type="SMART" id="SM00526">
    <property type="entry name" value="H15"/>
    <property type="match status" value="1"/>
</dbReference>
<sequence>MATPKHPETTPAAAPVAATQEGKGQQLKPKAAAKPKGERKSSAHPSSNAMVIEAITKLSEKGGSSLQAIKKYIADVHKVDVEKQGTFIKKALKKAVEAGSSPQPRGKGESWFIQWLHCVSKSTPSIKNKLLLL</sequence>
<dbReference type="GO" id="GO:0006334">
    <property type="term" value="P:nucleosome assembly"/>
    <property type="evidence" value="ECO:0007669"/>
    <property type="project" value="InterPro"/>
</dbReference>
<dbReference type="GO" id="GO:0005634">
    <property type="term" value="C:nucleus"/>
    <property type="evidence" value="ECO:0007669"/>
    <property type="project" value="UniProtKB-SubCell"/>
</dbReference>
<evidence type="ECO:0000313" key="10">
    <source>
        <dbReference type="Proteomes" id="UP000094527"/>
    </source>
</evidence>
<gene>
    <name evidence="9" type="ORF">Ocin01_14189</name>
</gene>
<reference evidence="9 10" key="1">
    <citation type="journal article" date="2016" name="Genome Biol. Evol.">
        <title>Gene Family Evolution Reflects Adaptation to Soil Environmental Stressors in the Genome of the Collembolan Orchesella cincta.</title>
        <authorList>
            <person name="Faddeeva-Vakhrusheva A."/>
            <person name="Derks M.F."/>
            <person name="Anvar S.Y."/>
            <person name="Agamennone V."/>
            <person name="Suring W."/>
            <person name="Smit S."/>
            <person name="van Straalen N.M."/>
            <person name="Roelofs D."/>
        </authorList>
    </citation>
    <scope>NUCLEOTIDE SEQUENCE [LARGE SCALE GENOMIC DNA]</scope>
    <source>
        <tissue evidence="9">Mixed pool</tissue>
    </source>
</reference>
<evidence type="ECO:0000256" key="7">
    <source>
        <dbReference type="SAM" id="MobiDB-lite"/>
    </source>
</evidence>
<dbReference type="GO" id="GO:0030261">
    <property type="term" value="P:chromosome condensation"/>
    <property type="evidence" value="ECO:0007669"/>
    <property type="project" value="TreeGrafter"/>
</dbReference>
<dbReference type="OMA" id="KGESWFI"/>
<dbReference type="GO" id="GO:0031492">
    <property type="term" value="F:nucleosomal DNA binding"/>
    <property type="evidence" value="ECO:0007669"/>
    <property type="project" value="TreeGrafter"/>
</dbReference>
<dbReference type="Pfam" id="PF00538">
    <property type="entry name" value="Linker_histone"/>
    <property type="match status" value="1"/>
</dbReference>
<keyword evidence="5" id="KW-0238">DNA-binding</keyword>
<dbReference type="InterPro" id="IPR005818">
    <property type="entry name" value="Histone_H1/H5_H15"/>
</dbReference>
<protein>
    <submittedName>
        <fullName evidence="9">Late histone H1</fullName>
    </submittedName>
</protein>
<comment type="caution">
    <text evidence="9">The sequence shown here is derived from an EMBL/GenBank/DDBJ whole genome shotgun (WGS) entry which is preliminary data.</text>
</comment>
<evidence type="ECO:0000256" key="5">
    <source>
        <dbReference type="ARBA" id="ARBA00023125"/>
    </source>
</evidence>
<dbReference type="EMBL" id="LJIJ01001214">
    <property type="protein sequence ID" value="ODM92493.1"/>
    <property type="molecule type" value="Genomic_DNA"/>
</dbReference>
<evidence type="ECO:0000259" key="8">
    <source>
        <dbReference type="PROSITE" id="PS51504"/>
    </source>
</evidence>
<proteinExistence type="predicted"/>
<evidence type="ECO:0000256" key="2">
    <source>
        <dbReference type="ARBA" id="ARBA00004123"/>
    </source>
</evidence>
<name>A0A1D2MHR4_ORCCI</name>
<dbReference type="GO" id="GO:0045910">
    <property type="term" value="P:negative regulation of DNA recombination"/>
    <property type="evidence" value="ECO:0007669"/>
    <property type="project" value="TreeGrafter"/>
</dbReference>
<dbReference type="InterPro" id="IPR036388">
    <property type="entry name" value="WH-like_DNA-bd_sf"/>
</dbReference>
<dbReference type="Gene3D" id="1.10.10.10">
    <property type="entry name" value="Winged helix-like DNA-binding domain superfamily/Winged helix DNA-binding domain"/>
    <property type="match status" value="1"/>
</dbReference>
<dbReference type="SUPFAM" id="SSF46785">
    <property type="entry name" value="Winged helix' DNA-binding domain"/>
    <property type="match status" value="1"/>
</dbReference>
<dbReference type="CDD" id="cd00073">
    <property type="entry name" value="H15"/>
    <property type="match status" value="1"/>
</dbReference>
<accession>A0A1D2MHR4</accession>
<evidence type="ECO:0000256" key="4">
    <source>
        <dbReference type="ARBA" id="ARBA00022454"/>
    </source>
</evidence>
<dbReference type="PANTHER" id="PTHR11467:SF20">
    <property type="entry name" value="H15 DOMAIN-CONTAINING PROTEIN-RELATED"/>
    <property type="match status" value="1"/>
</dbReference>
<keyword evidence="10" id="KW-1185">Reference proteome</keyword>
<evidence type="ECO:0000256" key="1">
    <source>
        <dbReference type="ARBA" id="ARBA00002809"/>
    </source>
</evidence>
<evidence type="ECO:0000256" key="6">
    <source>
        <dbReference type="ARBA" id="ARBA00023242"/>
    </source>
</evidence>
<keyword evidence="4" id="KW-0158">Chromosome</keyword>
<dbReference type="PROSITE" id="PS51504">
    <property type="entry name" value="H15"/>
    <property type="match status" value="1"/>
</dbReference>
<dbReference type="GO" id="GO:0000786">
    <property type="term" value="C:nucleosome"/>
    <property type="evidence" value="ECO:0007669"/>
    <property type="project" value="InterPro"/>
</dbReference>
<comment type="function">
    <text evidence="1">Histones H1 are necessary for the condensation of nucleosome chains into higher-order structures.</text>
</comment>
<dbReference type="InterPro" id="IPR036390">
    <property type="entry name" value="WH_DNA-bd_sf"/>
</dbReference>
<feature type="domain" description="H15" evidence="8">
    <location>
        <begin position="43"/>
        <end position="133"/>
    </location>
</feature>
<dbReference type="Proteomes" id="UP000094527">
    <property type="component" value="Unassembled WGS sequence"/>
</dbReference>
<evidence type="ECO:0000313" key="9">
    <source>
        <dbReference type="EMBL" id="ODM92493.1"/>
    </source>
</evidence>
<dbReference type="PANTHER" id="PTHR11467">
    <property type="entry name" value="HISTONE H1"/>
    <property type="match status" value="1"/>
</dbReference>
<evidence type="ECO:0000256" key="3">
    <source>
        <dbReference type="ARBA" id="ARBA00004286"/>
    </source>
</evidence>
<keyword evidence="6" id="KW-0539">Nucleus</keyword>